<evidence type="ECO:0000256" key="1">
    <source>
        <dbReference type="SAM" id="Phobius"/>
    </source>
</evidence>
<feature type="transmembrane region" description="Helical" evidence="1">
    <location>
        <begin position="44"/>
        <end position="66"/>
    </location>
</feature>
<comment type="caution">
    <text evidence="2">The sequence shown here is derived from an EMBL/GenBank/DDBJ whole genome shotgun (WGS) entry which is preliminary data.</text>
</comment>
<keyword evidence="1" id="KW-0812">Transmembrane</keyword>
<name>A0A918WSK5_9ACTN</name>
<accession>A0A918WSK5</accession>
<dbReference type="Proteomes" id="UP000638353">
    <property type="component" value="Unassembled WGS sequence"/>
</dbReference>
<dbReference type="EMBL" id="BMVC01000001">
    <property type="protein sequence ID" value="GHC78151.1"/>
    <property type="molecule type" value="Genomic_DNA"/>
</dbReference>
<proteinExistence type="predicted"/>
<keyword evidence="1" id="KW-0472">Membrane</keyword>
<keyword evidence="1" id="KW-1133">Transmembrane helix</keyword>
<evidence type="ECO:0000313" key="2">
    <source>
        <dbReference type="EMBL" id="GHC78151.1"/>
    </source>
</evidence>
<gene>
    <name evidence="2" type="ORF">GCM10010334_03120</name>
</gene>
<organism evidence="2 3">
    <name type="scientific">Streptomyces finlayi</name>
    <dbReference type="NCBI Taxonomy" id="67296"/>
    <lineage>
        <taxon>Bacteria</taxon>
        <taxon>Bacillati</taxon>
        <taxon>Actinomycetota</taxon>
        <taxon>Actinomycetes</taxon>
        <taxon>Kitasatosporales</taxon>
        <taxon>Streptomycetaceae</taxon>
        <taxon>Streptomyces</taxon>
    </lineage>
</organism>
<reference evidence="2" key="1">
    <citation type="journal article" date="2014" name="Int. J. Syst. Evol. Microbiol.">
        <title>Complete genome sequence of Corynebacterium casei LMG S-19264T (=DSM 44701T), isolated from a smear-ripened cheese.</title>
        <authorList>
            <consortium name="US DOE Joint Genome Institute (JGI-PGF)"/>
            <person name="Walter F."/>
            <person name="Albersmeier A."/>
            <person name="Kalinowski J."/>
            <person name="Ruckert C."/>
        </authorList>
    </citation>
    <scope>NUCLEOTIDE SEQUENCE</scope>
    <source>
        <strain evidence="2">JCM 4637</strain>
    </source>
</reference>
<reference evidence="2" key="2">
    <citation type="submission" date="2020-09" db="EMBL/GenBank/DDBJ databases">
        <authorList>
            <person name="Sun Q."/>
            <person name="Ohkuma M."/>
        </authorList>
    </citation>
    <scope>NUCLEOTIDE SEQUENCE</scope>
    <source>
        <strain evidence="2">JCM 4637</strain>
    </source>
</reference>
<evidence type="ECO:0008006" key="4">
    <source>
        <dbReference type="Google" id="ProtNLM"/>
    </source>
</evidence>
<evidence type="ECO:0000313" key="3">
    <source>
        <dbReference type="Proteomes" id="UP000638353"/>
    </source>
</evidence>
<sequence>MAFLSERRVHPEGLRMEKALLAITTWRNTVVSRMKERSDRGASVVEYAGLVVIIALIVVAVNGLGLDNTISQAIQQAVADITGGG</sequence>
<protein>
    <recommendedName>
        <fullName evidence="4">Flp family type IVb pilin</fullName>
    </recommendedName>
</protein>
<dbReference type="AlphaFoldDB" id="A0A918WSK5"/>